<evidence type="ECO:0008006" key="3">
    <source>
        <dbReference type="Google" id="ProtNLM"/>
    </source>
</evidence>
<keyword evidence="2" id="KW-1185">Reference proteome</keyword>
<accession>A0A1M6GLK1</accession>
<evidence type="ECO:0000313" key="1">
    <source>
        <dbReference type="EMBL" id="SHJ10822.1"/>
    </source>
</evidence>
<protein>
    <recommendedName>
        <fullName evidence="3">DUF4364 family protein</fullName>
    </recommendedName>
</protein>
<dbReference type="AlphaFoldDB" id="A0A1M6GLK1"/>
<dbReference type="EMBL" id="FQZS01000016">
    <property type="protein sequence ID" value="SHJ10822.1"/>
    <property type="molecule type" value="Genomic_DNA"/>
</dbReference>
<dbReference type="Pfam" id="PF14277">
    <property type="entry name" value="DUF4364"/>
    <property type="match status" value="1"/>
</dbReference>
<name>A0A1M6GLK1_9FIRM</name>
<dbReference type="RefSeq" id="WP_073026454.1">
    <property type="nucleotide sequence ID" value="NZ_FQZS01000016.1"/>
</dbReference>
<dbReference type="Proteomes" id="UP000184442">
    <property type="component" value="Unassembled WGS sequence"/>
</dbReference>
<dbReference type="STRING" id="1122184.SAMN02745176_02416"/>
<dbReference type="InterPro" id="IPR025374">
    <property type="entry name" value="DUF4364"/>
</dbReference>
<proteinExistence type="predicted"/>
<evidence type="ECO:0000313" key="2">
    <source>
        <dbReference type="Proteomes" id="UP000184442"/>
    </source>
</evidence>
<reference evidence="1 2" key="1">
    <citation type="submission" date="2016-11" db="EMBL/GenBank/DDBJ databases">
        <authorList>
            <person name="Jaros S."/>
            <person name="Januszkiewicz K."/>
            <person name="Wedrychowicz H."/>
        </authorList>
    </citation>
    <scope>NUCLEOTIDE SEQUENCE [LARGE SCALE GENOMIC DNA]</scope>
    <source>
        <strain evidence="1 2">DSM 19022</strain>
    </source>
</reference>
<sequence>MNNNSNDIALIKLIVLLILREIDMPVTSSQLTDIVLENNLANYFDLQQSLVELEESNLIMKFGNREMYKATDMGIKTLELFKSHIDSKIKSTIQNYVLMNKEKIRLETQVRSKIIKKSNTEYIVNLKVVEKDIELINLSLNVVSSKQAKIICSNWEKKYYQVYDQIMNLLIKP</sequence>
<gene>
    <name evidence="1" type="ORF">SAMN02745176_02416</name>
</gene>
<organism evidence="1 2">
    <name type="scientific">Lutispora thermophila DSM 19022</name>
    <dbReference type="NCBI Taxonomy" id="1122184"/>
    <lineage>
        <taxon>Bacteria</taxon>
        <taxon>Bacillati</taxon>
        <taxon>Bacillota</taxon>
        <taxon>Clostridia</taxon>
        <taxon>Lutisporales</taxon>
        <taxon>Lutisporaceae</taxon>
        <taxon>Lutispora</taxon>
    </lineage>
</organism>